<proteinExistence type="inferred from homology"/>
<gene>
    <name evidence="4" type="ORF">B7P34_19780</name>
</gene>
<feature type="domain" description="Amidase" evidence="3">
    <location>
        <begin position="46"/>
        <end position="466"/>
    </location>
</feature>
<dbReference type="InterPro" id="IPR020556">
    <property type="entry name" value="Amidase_CS"/>
</dbReference>
<dbReference type="NCBIfam" id="NF004717">
    <property type="entry name" value="PRK06061.1"/>
    <property type="match status" value="1"/>
</dbReference>
<dbReference type="EMBL" id="PXWG01000053">
    <property type="protein sequence ID" value="PSJ27039.1"/>
    <property type="molecule type" value="Genomic_DNA"/>
</dbReference>
<name>A0A9X7PGG9_9ACTN</name>
<dbReference type="GO" id="GO:0003824">
    <property type="term" value="F:catalytic activity"/>
    <property type="evidence" value="ECO:0007669"/>
    <property type="project" value="InterPro"/>
</dbReference>
<reference evidence="4 5" key="1">
    <citation type="submission" date="2018-03" db="EMBL/GenBank/DDBJ databases">
        <title>Chitinolytic properties of Streptosporangium nondiastaticum TBG75A20.</title>
        <authorList>
            <person name="Gayathri V."/>
            <person name="Shiburaj S."/>
        </authorList>
    </citation>
    <scope>NUCLEOTIDE SEQUENCE [LARGE SCALE GENOMIC DNA]</scope>
    <source>
        <strain evidence="4 5">TBG75A20</strain>
    </source>
</reference>
<evidence type="ECO:0000313" key="4">
    <source>
        <dbReference type="EMBL" id="PSJ27039.1"/>
    </source>
</evidence>
<keyword evidence="5" id="KW-1185">Reference proteome</keyword>
<dbReference type="InterPro" id="IPR036928">
    <property type="entry name" value="AS_sf"/>
</dbReference>
<evidence type="ECO:0000256" key="2">
    <source>
        <dbReference type="SAM" id="MobiDB-lite"/>
    </source>
</evidence>
<dbReference type="RefSeq" id="WP_106678223.1">
    <property type="nucleotide sequence ID" value="NZ_PXWG01000053.1"/>
</dbReference>
<dbReference type="PROSITE" id="PS00571">
    <property type="entry name" value="AMIDASES"/>
    <property type="match status" value="1"/>
</dbReference>
<dbReference type="InterPro" id="IPR023631">
    <property type="entry name" value="Amidase_dom"/>
</dbReference>
<dbReference type="InterPro" id="IPR000120">
    <property type="entry name" value="Amidase"/>
</dbReference>
<dbReference type="Pfam" id="PF01425">
    <property type="entry name" value="Amidase"/>
    <property type="match status" value="1"/>
</dbReference>
<feature type="region of interest" description="Disordered" evidence="2">
    <location>
        <begin position="484"/>
        <end position="509"/>
    </location>
</feature>
<comment type="caution">
    <text evidence="4">The sequence shown here is derived from an EMBL/GenBank/DDBJ whole genome shotgun (WGS) entry which is preliminary data.</text>
</comment>
<dbReference type="Gene3D" id="3.90.1300.10">
    <property type="entry name" value="Amidase signature (AS) domain"/>
    <property type="match status" value="1"/>
</dbReference>
<dbReference type="PANTHER" id="PTHR11895:SF7">
    <property type="entry name" value="GLUTAMYL-TRNA(GLN) AMIDOTRANSFERASE SUBUNIT A, MITOCHONDRIAL"/>
    <property type="match status" value="1"/>
</dbReference>
<organism evidence="4 5">
    <name type="scientific">Streptosporangium nondiastaticum</name>
    <dbReference type="NCBI Taxonomy" id="35764"/>
    <lineage>
        <taxon>Bacteria</taxon>
        <taxon>Bacillati</taxon>
        <taxon>Actinomycetota</taxon>
        <taxon>Actinomycetes</taxon>
        <taxon>Streptosporangiales</taxon>
        <taxon>Streptosporangiaceae</taxon>
        <taxon>Streptosporangium</taxon>
    </lineage>
</organism>
<dbReference type="PANTHER" id="PTHR11895">
    <property type="entry name" value="TRANSAMIDASE"/>
    <property type="match status" value="1"/>
</dbReference>
<evidence type="ECO:0000313" key="5">
    <source>
        <dbReference type="Proteomes" id="UP000242427"/>
    </source>
</evidence>
<evidence type="ECO:0000259" key="3">
    <source>
        <dbReference type="Pfam" id="PF01425"/>
    </source>
</evidence>
<dbReference type="SUPFAM" id="SSF75304">
    <property type="entry name" value="Amidase signature (AS) enzymes"/>
    <property type="match status" value="1"/>
</dbReference>
<dbReference type="AlphaFoldDB" id="A0A9X7PGG9"/>
<accession>A0A9X7PGG9</accession>
<sequence length="509" mass="53018">MADTPETPEAPDRADTTGLTDLTDLTDSGLVAQAQALAAGDVSSRELVERALARIAETQPLLNAFRRVRAGAALVEADAADRRLSDGERAPLLGVPIAVKDDVDVAGEPTAFGCAGEFPPKSADSEAVRRLRAAGAVIVGKTNTPELGQWPVTEGPAFGATRNPWSTEHTPGGSSGGAAAAVAAGLVPAALGSDGAGSLRIPAAWTHLVGIKPQRGRISTWPEPESFRGITCHGPLARTVADAALLLHAASGSHAGDLHRPRPVDVLSATDRDPGRLRIALSLRPAFAAARQRLDPEARSATLRIAERLAALGHEVVEEEPRYGLIGLTFVPRSMSGVREWAGRVPDPALLDARTKVNARGGLLLGGGILRVARAAEEPLRRRVGEIFDRFDVVLTPTTAVPPLRIGDLTGLSSSRTDAAMISACPYSWPWNVLGWPGMSVPAGFTAAGLPLGAQLLGPAHSEPRLVSLAAQLEAAERWFERRPGPVGDVAAGDRTPDSLGRPAGEAVG</sequence>
<dbReference type="Proteomes" id="UP000242427">
    <property type="component" value="Unassembled WGS sequence"/>
</dbReference>
<dbReference type="OrthoDB" id="5175573at2"/>
<comment type="similarity">
    <text evidence="1">Belongs to the amidase family.</text>
</comment>
<evidence type="ECO:0000256" key="1">
    <source>
        <dbReference type="ARBA" id="ARBA00009199"/>
    </source>
</evidence>
<protein>
    <submittedName>
        <fullName evidence="4">Amidase</fullName>
    </submittedName>
</protein>